<dbReference type="Proteomes" id="UP000588158">
    <property type="component" value="Unassembled WGS sequence"/>
</dbReference>
<dbReference type="AlphaFoldDB" id="A0A841AIR6"/>
<keyword evidence="1" id="KW-1133">Transmembrane helix</keyword>
<keyword evidence="1" id="KW-0812">Transmembrane</keyword>
<protein>
    <submittedName>
        <fullName evidence="2">H+/gluconate symporter-like permease</fullName>
    </submittedName>
</protein>
<gene>
    <name evidence="2" type="ORF">HNR70_002965</name>
</gene>
<keyword evidence="3" id="KW-1185">Reference proteome</keyword>
<organism evidence="2 3">
    <name type="scientific">Brachybacterium aquaticum</name>
    <dbReference type="NCBI Taxonomy" id="1432564"/>
    <lineage>
        <taxon>Bacteria</taxon>
        <taxon>Bacillati</taxon>
        <taxon>Actinomycetota</taxon>
        <taxon>Actinomycetes</taxon>
        <taxon>Micrococcales</taxon>
        <taxon>Dermabacteraceae</taxon>
        <taxon>Brachybacterium</taxon>
    </lineage>
</organism>
<proteinExistence type="predicted"/>
<keyword evidence="1" id="KW-0472">Membrane</keyword>
<accession>A0A841AIR6</accession>
<evidence type="ECO:0000313" key="2">
    <source>
        <dbReference type="EMBL" id="MBB5833152.1"/>
    </source>
</evidence>
<comment type="caution">
    <text evidence="2">The sequence shown here is derived from an EMBL/GenBank/DDBJ whole genome shotgun (WGS) entry which is preliminary data.</text>
</comment>
<dbReference type="RefSeq" id="WP_184326354.1">
    <property type="nucleotide sequence ID" value="NZ_JACHLZ010000001.1"/>
</dbReference>
<feature type="transmembrane region" description="Helical" evidence="1">
    <location>
        <begin position="106"/>
        <end position="128"/>
    </location>
</feature>
<name>A0A841AIR6_9MICO</name>
<sequence length="131" mass="13232">MHLGKFRQIRSGFVDGVKGALLPIMSVASEVGYGAVVASVAAFAVIRDAMFQVPGNALVTSVVSTSATAAITGSSSGGLDPLPHSGAVVTLLLVCGMTHRQSYKDLAMMTVVAPVITVIALVALVSAVGSF</sequence>
<evidence type="ECO:0000313" key="3">
    <source>
        <dbReference type="Proteomes" id="UP000588158"/>
    </source>
</evidence>
<feature type="transmembrane region" description="Helical" evidence="1">
    <location>
        <begin position="20"/>
        <end position="45"/>
    </location>
</feature>
<evidence type="ECO:0000256" key="1">
    <source>
        <dbReference type="SAM" id="Phobius"/>
    </source>
</evidence>
<dbReference type="EMBL" id="JACHLZ010000001">
    <property type="protein sequence ID" value="MBB5833152.1"/>
    <property type="molecule type" value="Genomic_DNA"/>
</dbReference>
<reference evidence="2 3" key="1">
    <citation type="submission" date="2020-08" db="EMBL/GenBank/DDBJ databases">
        <title>Sequencing the genomes of 1000 actinobacteria strains.</title>
        <authorList>
            <person name="Klenk H.-P."/>
        </authorList>
    </citation>
    <scope>NUCLEOTIDE SEQUENCE [LARGE SCALE GENOMIC DNA]</scope>
    <source>
        <strain evidence="2 3">DSM 28796</strain>
    </source>
</reference>